<evidence type="ECO:0000256" key="1">
    <source>
        <dbReference type="SAM" id="Phobius"/>
    </source>
</evidence>
<evidence type="ECO:0000313" key="2">
    <source>
        <dbReference type="EMBL" id="CAE0319711.1"/>
    </source>
</evidence>
<keyword evidence="1" id="KW-0812">Transmembrane</keyword>
<dbReference type="EMBL" id="HBIH01000757">
    <property type="protein sequence ID" value="CAE0319711.1"/>
    <property type="molecule type" value="Transcribed_RNA"/>
</dbReference>
<reference evidence="2" key="1">
    <citation type="submission" date="2021-01" db="EMBL/GenBank/DDBJ databases">
        <authorList>
            <person name="Corre E."/>
            <person name="Pelletier E."/>
            <person name="Niang G."/>
            <person name="Scheremetjew M."/>
            <person name="Finn R."/>
            <person name="Kale V."/>
            <person name="Holt S."/>
            <person name="Cochrane G."/>
            <person name="Meng A."/>
            <person name="Brown T."/>
            <person name="Cohen L."/>
        </authorList>
    </citation>
    <scope>NUCLEOTIDE SEQUENCE</scope>
    <source>
        <strain evidence="2">S3</strain>
    </source>
</reference>
<sequence length="151" mass="17999">MYCQKFEVGQLENREQEDHDRSRNLGVYKMISDIREEDYTTPLQTLKQYKPKESPEKKAREVSDVLWWVFFIISVILSIIYAIGLYFTYFDDPKEFNKTFNNERRMKYGGLSKEDIHEAQQINKSIKEKFTAPTESAAFKEAKQRKVKHVD</sequence>
<dbReference type="AlphaFoldDB" id="A0A7S3ID72"/>
<feature type="transmembrane region" description="Helical" evidence="1">
    <location>
        <begin position="65"/>
        <end position="89"/>
    </location>
</feature>
<keyword evidence="1" id="KW-1133">Transmembrane helix</keyword>
<keyword evidence="1" id="KW-0472">Membrane</keyword>
<name>A0A7S3ID72_9SPIT</name>
<organism evidence="2">
    <name type="scientific">Strombidium inclinatum</name>
    <dbReference type="NCBI Taxonomy" id="197538"/>
    <lineage>
        <taxon>Eukaryota</taxon>
        <taxon>Sar</taxon>
        <taxon>Alveolata</taxon>
        <taxon>Ciliophora</taxon>
        <taxon>Intramacronucleata</taxon>
        <taxon>Spirotrichea</taxon>
        <taxon>Oligotrichia</taxon>
        <taxon>Strombidiidae</taxon>
        <taxon>Strombidium</taxon>
    </lineage>
</organism>
<protein>
    <submittedName>
        <fullName evidence="2">Uncharacterized protein</fullName>
    </submittedName>
</protein>
<gene>
    <name evidence="2" type="ORF">SINC0208_LOCUS289</name>
</gene>
<accession>A0A7S3ID72</accession>
<proteinExistence type="predicted"/>